<feature type="binding site" evidence="10 14">
    <location>
        <position position="67"/>
    </location>
    <ligand>
        <name>substrate</name>
    </ligand>
</feature>
<dbReference type="GO" id="GO:0006098">
    <property type="term" value="P:pentose-phosphate shunt"/>
    <property type="evidence" value="ECO:0007669"/>
    <property type="project" value="UniProtKB-UniRule"/>
</dbReference>
<comment type="function">
    <text evidence="10">Catalyzes the reversible epimerization of D-ribulose 5-phosphate to D-xylulose 5-phosphate.</text>
</comment>
<evidence type="ECO:0000256" key="1">
    <source>
        <dbReference type="ARBA" id="ARBA00001782"/>
    </source>
</evidence>
<dbReference type="GO" id="GO:0019323">
    <property type="term" value="P:pentose catabolic process"/>
    <property type="evidence" value="ECO:0007669"/>
    <property type="project" value="UniProtKB-UniRule"/>
</dbReference>
<accession>A0A6N7XRI9</accession>
<keyword evidence="10 11" id="KW-0119">Carbohydrate metabolism</keyword>
<evidence type="ECO:0000256" key="8">
    <source>
        <dbReference type="ARBA" id="ARBA00022723"/>
    </source>
</evidence>
<dbReference type="GO" id="GO:0004750">
    <property type="term" value="F:D-ribulose-phosphate 3-epimerase activity"/>
    <property type="evidence" value="ECO:0007669"/>
    <property type="project" value="UniProtKB-UniRule"/>
</dbReference>
<dbReference type="InterPro" id="IPR026019">
    <property type="entry name" value="Ribul_P_3_epim"/>
</dbReference>
<dbReference type="InterPro" id="IPR013785">
    <property type="entry name" value="Aldolase_TIM"/>
</dbReference>
<gene>
    <name evidence="10 15" type="primary">rpe</name>
    <name evidence="15" type="ORF">FYJ68_02850</name>
</gene>
<evidence type="ECO:0000256" key="12">
    <source>
        <dbReference type="PIRSR" id="PIRSR001461-1"/>
    </source>
</evidence>
<dbReference type="FunFam" id="3.20.20.70:FF:000004">
    <property type="entry name" value="Ribulose-phosphate 3-epimerase"/>
    <property type="match status" value="1"/>
</dbReference>
<comment type="cofactor">
    <cofactor evidence="5">
        <name>Fe(2+)</name>
        <dbReference type="ChEBI" id="CHEBI:29033"/>
    </cofactor>
</comment>
<dbReference type="Gene3D" id="3.20.20.70">
    <property type="entry name" value="Aldolase class I"/>
    <property type="match status" value="1"/>
</dbReference>
<evidence type="ECO:0000256" key="14">
    <source>
        <dbReference type="PIRSR" id="PIRSR001461-3"/>
    </source>
</evidence>
<dbReference type="CDD" id="cd00429">
    <property type="entry name" value="RPE"/>
    <property type="match status" value="1"/>
</dbReference>
<keyword evidence="9 10" id="KW-0413">Isomerase</keyword>
<feature type="binding site" evidence="10 14">
    <location>
        <position position="11"/>
    </location>
    <ligand>
        <name>substrate</name>
    </ligand>
</feature>
<keyword evidence="13" id="KW-0862">Zinc</keyword>
<organism evidence="15 16">
    <name type="scientific">Olsenella porci</name>
    <dbReference type="NCBI Taxonomy" id="2652279"/>
    <lineage>
        <taxon>Bacteria</taxon>
        <taxon>Bacillati</taxon>
        <taxon>Actinomycetota</taxon>
        <taxon>Coriobacteriia</taxon>
        <taxon>Coriobacteriales</taxon>
        <taxon>Atopobiaceae</taxon>
        <taxon>Olsenella</taxon>
    </lineage>
</organism>
<dbReference type="InterPro" id="IPR011060">
    <property type="entry name" value="RibuloseP-bd_barrel"/>
</dbReference>
<evidence type="ECO:0000313" key="15">
    <source>
        <dbReference type="EMBL" id="MST72051.1"/>
    </source>
</evidence>
<dbReference type="PIRSF" id="PIRSF001461">
    <property type="entry name" value="RPE"/>
    <property type="match status" value="1"/>
</dbReference>
<proteinExistence type="inferred from homology"/>
<dbReference type="GO" id="GO:0046872">
    <property type="term" value="F:metal ion binding"/>
    <property type="evidence" value="ECO:0007669"/>
    <property type="project" value="UniProtKB-UniRule"/>
</dbReference>
<feature type="binding site" evidence="10 13">
    <location>
        <position position="36"/>
    </location>
    <ligand>
        <name>a divalent metal cation</name>
        <dbReference type="ChEBI" id="CHEBI:60240"/>
    </ligand>
</feature>
<evidence type="ECO:0000256" key="11">
    <source>
        <dbReference type="PIRNR" id="PIRNR001461"/>
    </source>
</evidence>
<evidence type="ECO:0000256" key="7">
    <source>
        <dbReference type="ARBA" id="ARBA00013188"/>
    </source>
</evidence>
<keyword evidence="13" id="KW-0464">Manganese</keyword>
<feature type="binding site" evidence="10 14">
    <location>
        <begin position="198"/>
        <end position="199"/>
    </location>
    <ligand>
        <name>substrate</name>
    </ligand>
</feature>
<dbReference type="PROSITE" id="PS01085">
    <property type="entry name" value="RIBUL_P_3_EPIMER_1"/>
    <property type="match status" value="1"/>
</dbReference>
<comment type="caution">
    <text evidence="15">The sequence shown here is derived from an EMBL/GenBank/DDBJ whole genome shotgun (WGS) entry which is preliminary data.</text>
</comment>
<dbReference type="EC" id="5.1.3.1" evidence="7 10"/>
<dbReference type="SUPFAM" id="SSF51366">
    <property type="entry name" value="Ribulose-phoshate binding barrel"/>
    <property type="match status" value="1"/>
</dbReference>
<keyword evidence="8 10" id="KW-0479">Metal-binding</keyword>
<keyword evidence="16" id="KW-1185">Reference proteome</keyword>
<evidence type="ECO:0000256" key="3">
    <source>
        <dbReference type="ARBA" id="ARBA00001941"/>
    </source>
</evidence>
<comment type="cofactor">
    <cofactor evidence="2">
        <name>Mn(2+)</name>
        <dbReference type="ChEBI" id="CHEBI:29035"/>
    </cofactor>
</comment>
<evidence type="ECO:0000256" key="13">
    <source>
        <dbReference type="PIRSR" id="PIRSR001461-2"/>
    </source>
</evidence>
<dbReference type="PANTHER" id="PTHR11749">
    <property type="entry name" value="RIBULOSE-5-PHOSPHATE-3-EPIMERASE"/>
    <property type="match status" value="1"/>
</dbReference>
<comment type="pathway">
    <text evidence="10">Carbohydrate degradation.</text>
</comment>
<evidence type="ECO:0000256" key="9">
    <source>
        <dbReference type="ARBA" id="ARBA00023235"/>
    </source>
</evidence>
<dbReference type="AlphaFoldDB" id="A0A6N7XRI9"/>
<comment type="cofactor">
    <cofactor evidence="10 13">
        <name>a divalent metal cation</name>
        <dbReference type="ChEBI" id="CHEBI:60240"/>
    </cofactor>
    <text evidence="10 13">Binds 1 divalent metal cation per subunit.</text>
</comment>
<evidence type="ECO:0000256" key="2">
    <source>
        <dbReference type="ARBA" id="ARBA00001936"/>
    </source>
</evidence>
<comment type="similarity">
    <text evidence="6 10 11">Belongs to the ribulose-phosphate 3-epimerase family.</text>
</comment>
<feature type="binding site" evidence="10">
    <location>
        <begin position="176"/>
        <end position="178"/>
    </location>
    <ligand>
        <name>substrate</name>
    </ligand>
</feature>
<dbReference type="GO" id="GO:0005737">
    <property type="term" value="C:cytoplasm"/>
    <property type="evidence" value="ECO:0007669"/>
    <property type="project" value="UniProtKB-ARBA"/>
</dbReference>
<comment type="catalytic activity">
    <reaction evidence="1 10 11">
        <text>D-ribulose 5-phosphate = D-xylulose 5-phosphate</text>
        <dbReference type="Rhea" id="RHEA:13677"/>
        <dbReference type="ChEBI" id="CHEBI:57737"/>
        <dbReference type="ChEBI" id="CHEBI:58121"/>
        <dbReference type="EC" id="5.1.3.1"/>
    </reaction>
</comment>
<feature type="binding site" evidence="10 13">
    <location>
        <position position="67"/>
    </location>
    <ligand>
        <name>a divalent metal cation</name>
        <dbReference type="ChEBI" id="CHEBI:60240"/>
    </ligand>
</feature>
<name>A0A6N7XRI9_9ACTN</name>
<dbReference type="PROSITE" id="PS01086">
    <property type="entry name" value="RIBUL_P_3_EPIMER_2"/>
    <property type="match status" value="1"/>
</dbReference>
<dbReference type="EMBL" id="VUNC01000002">
    <property type="protein sequence ID" value="MST72051.1"/>
    <property type="molecule type" value="Genomic_DNA"/>
</dbReference>
<dbReference type="RefSeq" id="WP_154433813.1">
    <property type="nucleotide sequence ID" value="NZ_VUNC01000002.1"/>
</dbReference>
<feature type="binding site" evidence="10 13">
    <location>
        <position position="176"/>
    </location>
    <ligand>
        <name>a divalent metal cation</name>
        <dbReference type="ChEBI" id="CHEBI:60240"/>
    </ligand>
</feature>
<feature type="binding site" evidence="10 14">
    <location>
        <begin position="143"/>
        <end position="146"/>
    </location>
    <ligand>
        <name>substrate</name>
    </ligand>
</feature>
<feature type="binding site" evidence="10 13">
    <location>
        <position position="34"/>
    </location>
    <ligand>
        <name>a divalent metal cation</name>
        <dbReference type="ChEBI" id="CHEBI:60240"/>
    </ligand>
</feature>
<dbReference type="InterPro" id="IPR000056">
    <property type="entry name" value="Ribul_P_3_epim-like"/>
</dbReference>
<feature type="active site" description="Proton donor" evidence="10 12">
    <location>
        <position position="176"/>
    </location>
</feature>
<feature type="active site" description="Proton acceptor" evidence="10 12">
    <location>
        <position position="36"/>
    </location>
</feature>
<dbReference type="HAMAP" id="MF_02227">
    <property type="entry name" value="RPE"/>
    <property type="match status" value="1"/>
</dbReference>
<evidence type="ECO:0000256" key="4">
    <source>
        <dbReference type="ARBA" id="ARBA00001947"/>
    </source>
</evidence>
<feature type="binding site" evidence="14">
    <location>
        <position position="178"/>
    </location>
    <ligand>
        <name>substrate</name>
    </ligand>
</feature>
<reference evidence="15 16" key="1">
    <citation type="submission" date="2019-08" db="EMBL/GenBank/DDBJ databases">
        <title>In-depth cultivation of the pig gut microbiome towards novel bacterial diversity and tailored functional studies.</title>
        <authorList>
            <person name="Wylensek D."/>
            <person name="Hitch T.C.A."/>
            <person name="Clavel T."/>
        </authorList>
    </citation>
    <scope>NUCLEOTIDE SEQUENCE [LARGE SCALE GENOMIC DNA]</scope>
    <source>
        <strain evidence="15 16">CA-Schmier-601-WT-1</strain>
    </source>
</reference>
<evidence type="ECO:0000256" key="6">
    <source>
        <dbReference type="ARBA" id="ARBA00009541"/>
    </source>
</evidence>
<evidence type="ECO:0000256" key="10">
    <source>
        <dbReference type="HAMAP-Rule" id="MF_02227"/>
    </source>
</evidence>
<dbReference type="NCBIfam" id="TIGR01163">
    <property type="entry name" value="rpe"/>
    <property type="match status" value="1"/>
</dbReference>
<sequence>MTQRAARIAPSILSADFTRLGEELDSIAGADYVHYDVMDGHFVPNLSFGPGILRQVKCHTQMPVDVHLMVEDPEQSVGWYLEAGADIVTFHYEAQRHAHRLATLIREHGALASVAINPGTPVAALSSILPYVDMVLVMTVDPGYGGQSFIEGSCEKLGELRSLCSSLGVSPLVEVDGGIGVANAERVCAAGADVLVAGSAVFGAPDRGVAIETIREAGTRGIAGRA</sequence>
<protein>
    <recommendedName>
        <fullName evidence="7 10">Ribulose-phosphate 3-epimerase</fullName>
        <ecNumber evidence="7 10">5.1.3.1</ecNumber>
    </recommendedName>
</protein>
<dbReference type="Proteomes" id="UP000469325">
    <property type="component" value="Unassembled WGS sequence"/>
</dbReference>
<comment type="cofactor">
    <cofactor evidence="3">
        <name>Co(2+)</name>
        <dbReference type="ChEBI" id="CHEBI:48828"/>
    </cofactor>
</comment>
<dbReference type="Pfam" id="PF00834">
    <property type="entry name" value="Ribul_P_3_epim"/>
    <property type="match status" value="1"/>
</dbReference>
<evidence type="ECO:0000256" key="5">
    <source>
        <dbReference type="ARBA" id="ARBA00001954"/>
    </source>
</evidence>
<comment type="cofactor">
    <cofactor evidence="4">
        <name>Zn(2+)</name>
        <dbReference type="ChEBI" id="CHEBI:29105"/>
    </cofactor>
</comment>
<evidence type="ECO:0000313" key="16">
    <source>
        <dbReference type="Proteomes" id="UP000469325"/>
    </source>
</evidence>
<dbReference type="NCBIfam" id="NF004076">
    <property type="entry name" value="PRK05581.1-4"/>
    <property type="match status" value="1"/>
</dbReference>
<keyword evidence="13" id="KW-0170">Cobalt</keyword>